<dbReference type="InterPro" id="IPR057746">
    <property type="entry name" value="CpnT-like_N"/>
</dbReference>
<feature type="region of interest" description="Disordered" evidence="1">
    <location>
        <begin position="1649"/>
        <end position="1670"/>
    </location>
</feature>
<comment type="caution">
    <text evidence="4">The sequence shown here is derived from an EMBL/GenBank/DDBJ whole genome shotgun (WGS) entry which is preliminary data.</text>
</comment>
<protein>
    <recommendedName>
        <fullName evidence="3">Outer membrane channel protein CpnT-like N-terminal domain-containing protein</fullName>
    </recommendedName>
</protein>
<feature type="compositionally biased region" description="Gly residues" evidence="1">
    <location>
        <begin position="461"/>
        <end position="478"/>
    </location>
</feature>
<feature type="compositionally biased region" description="Gly residues" evidence="1">
    <location>
        <begin position="1826"/>
        <end position="1840"/>
    </location>
</feature>
<feature type="region of interest" description="Disordered" evidence="1">
    <location>
        <begin position="1016"/>
        <end position="1082"/>
    </location>
</feature>
<gene>
    <name evidence="4" type="ORF">GCM10010140_30630</name>
</gene>
<evidence type="ECO:0000313" key="5">
    <source>
        <dbReference type="Proteomes" id="UP000611554"/>
    </source>
</evidence>
<feature type="compositionally biased region" description="Low complexity" evidence="1">
    <location>
        <begin position="2390"/>
        <end position="2402"/>
    </location>
</feature>
<reference evidence="5" key="1">
    <citation type="journal article" date="2019" name="Int. J. Syst. Evol. Microbiol.">
        <title>The Global Catalogue of Microorganisms (GCM) 10K type strain sequencing project: providing services to taxonomists for standard genome sequencing and annotation.</title>
        <authorList>
            <consortium name="The Broad Institute Genomics Platform"/>
            <consortium name="The Broad Institute Genome Sequencing Center for Infectious Disease"/>
            <person name="Wu L."/>
            <person name="Ma J."/>
        </authorList>
    </citation>
    <scope>NUCLEOTIDE SEQUENCE [LARGE SCALE GENOMIC DNA]</scope>
    <source>
        <strain evidence="5">JCM 3115</strain>
    </source>
</reference>
<feature type="compositionally biased region" description="Low complexity" evidence="1">
    <location>
        <begin position="442"/>
        <end position="460"/>
    </location>
</feature>
<sequence length="3347" mass="350198">MAVNTDSAGSRTGINPSAAGGTPPDVVGGAAPDVTPAWGESLPAWANTLISYLASGQNWPEASERLMWQIATANRELYEGLVTSVESGVTAGGMILQSWTGPASKKFAEDFAQAYSQDSGVPVLAQQAAAYFQQADNFAREVQYSKISINVAFWIAVIATYIALLAAFFSAGATTSALGPIAAAARSNIGRILERLAVVAGRTPEGAVTRLAARGAATNGVTAAGGAAHGLRTLLTGAAGREVTEEMGEEGAIDYLTQKKQMDMGTRTSRDWQRFLASLVGAAGGAVIGMKAAPMLNRFSSSMPVLRRLNEFGGTDPGIMNAVKRFPARAVQTGLNNMVASPGGSIIANTLVYRQNPLEALPNGEALLGAALGGAGRTNTISPFNPDVFKAITHLRATLDSGAAIAAASDARLAGGDPPAGSGGPAVTPGNQPDPGSGGTSLANAPAPDPAPDLATVAAAGNGGNSGHVGNSGNGGNGPNQSGVPAGNGQATGGAQNPQATGTVPVAPVAHTAPGAGTTPAGSPAHTSVSPATAPSSPAPASGTAPSGSSGTGPNTPSTSHAPQAGAPAAQSGQGASTAAQGPQGPATAQGAQGTPAAQGSQAAQGPQGTPAAQSGEEASAARGSQGPQSPQGSHNAPQGAPESQSSQGAPNTAAAPGSANTAAAPDPANTAAAQNPAAAPGSAPGSANTAAAPDPAGAPVTPSAPTPSVPGGAQESAPGAGTVTTAAGTPNAVVAPGTAQAGTTAGANAPATGGETAPGTSQTAQVVPAAPQTAPGTSTRAATSAPATAGPDAAAALRLADSVLAETVRIVAPTATLLNDGRIRLAREDGQVLHIPADAVRFVGRQLTTRVHDGVGRQRLTAEAAAWLGIEVARTLGEGGREGAVLALHQLVEASPELSDAATQVAVEILMDNPADGGIDGSNPDAGRFAEEVAERAKEPARAPVDEYAELRATAMSREVGALLQQVTTSGQAGAPAGTATAEPGQEVLPPAELSVRLQRLAETVAKAETALEERAKAWSGRAKAAREDADSTLEKVEAAEKAEREGKPLRGERDSRAQERRRQARESAKAGREAAAMDSRVAARYRTARTRAVAARAALAEAADALNRLAGEREGSPTAAGLSAEAARLAGNAQDAFDRYLDAMKEALPPEAVRSATFAAGPLPHMAALTDAVNKLLADQRIDHEFSPAELEDRLRAEFRRMMSTDGAVLRLETGKGAELVIRMEVEDLVEVLDPEVTHSETMLGWLTQGNRSASAGAGRSAGTSVGADVPGLVGNLLGLLPGAGPALAMVKGLAKRLGLDVGYGREQGSSQSVNGSRYVLGGGVLDNRGPAAKYQAGKVKFTAGLDAPGMSGRVTVQVTEGAPGDGTTAELWVSHAHIEPAPEKTAQRDFAEGHRPTLPGLQVIHVAGLEEAIDEVEVSLADRGAGVGSMIHHEIRTALAEEVASRLPEVVNNPGGLSRPIAGASGITLDVEGDLKVRRAGQGRFTVDAEMVGTATSQQLGEELGVGFVSISDGQGVNQSRNVNLTVGGKFADHVPFLDIDAKGLSGKLSGSGSRGVSRSEGVNANGTGILPLVGRKKDHNETCVFDVITTITVRVPGESEPRRLGPITLTVTAQMTESDAYKAYFPVDEAAVTRDEDAVTLRDDVLPEAPPGRRNRPADWEGEGPGRVRSVGFAHVELMDDITGLREQAETYLRGLDLLPGPDGEVSKDEVRAAGQRDNQRALDETLSKSRLQTEYGNRVLYLPVVDQRKGRQPQHSTLRIQVNRGWRTRIYAGHTPGRPVVSLFIGSDTSGSSSGGSGSLSGNVGVGAGYGTADGESKISGGAGHGRSMGRGSGESRGFTTNDVYLVENLTSTALTDEVDTVTIDHLTGDTSHRVASDQVRVRQKLPADLLPAAGSAMPATGMPSSEELLDVSVPLALDLGRDADAAPGRNAEIAEEIARKAGIQPGTLAFQAVTGFLSTLNLLTHPDFLHTPHEIEFTVDPDGPSPRRWSLTIGARLGDSTFVGESDLVDSPLNLSLTSHGATTGKQSGRTTDGSVSGGLSQAEDPTTGGDANGSAGKNTSSEVMDLGIGGNEVLPIRTGPKDVFRADLETVITLAEVGTDNSVTMRTTDGTYMYGVPLRDGLRAYAEGRASLPLDYVADVVERYLYGHVTLGRDVQAPLVQRYLKDLAAARRSGVKVPLADEHTPRALLDRMMQLFGNHDEELRREADPGRRLAKLLAKERDRIADPEKVRLADSVRERMGQSWPERVVLRTEDGTRTDVHHAILRAVEEYAPGALAANSALRRRLFGDFAGKRWWGKIINMLGQNGHAQSQPLTDEARRGLQIPIRLKMRIDGEDVVLLAHVSEDGIIVQGYDYEEKAVTETVTRSLGGGVGGNGSVGVSGISVGTSGSLSTGRSRSESTTRGEQWTWMERIASFNGMEKVRHGFEITIEVGDGQAAQGTRPPVTVTLNGEMTRFVPTELVETEENGPVEPDPRPVRLPQLFKVDNLQLDGLPTAVQEVLADKRLLGAENARAVLPMLEQNLSRLRQTGHLRALLEGRATTLRLRHPDHPRRFVDVTVRARPKDVRVTVTGRHNTELGRVHRIQRIISRSFAYTRRFSLSRVRRFFGLSRTRTNGWQVSFSSSYSGGNRNETSVFEKGTAASAEVPLVLDVTAETKIVKRNRAVKIRARVDAPNAATGMAEVTLFERDLRALEAQRGTEGRRRWGWRFGDPEVTRTAERPGWRARWRNGAPAAAPGFDLNELAAEISDRSLTAVETEREMTAAARRRLPEGWRPGTPVRITARADAPGRLGQVTAARLLAQSLATDVYVEIRDPGGAVRGHYRATREGELSSAVLDGTRPRAMPDGGFASAFATLPAALVRQADEAGIDLRVLYNGSPDNGDFAARVRERLSPVGETGGRPGTSQETQETEEAGSPRPSGGTYQGAAAGSQPGGAGGSVQGGGFAAMASQIPGTTFTVDSRPPHLPSLTREEIRQVMAAVHPSVLGPDVVNVSWSADGSTMAVETRNRGVLHIRFDIGRPRRWMTWDRVSGMPSLTFGRSGRVMARTRIRSGTAEAPHRVLVTSRPHPRVVTRIVIHELSHIRQRVAAADRLADSRAFRRALARVSETATQDHCVQARYDEHRELGRQWRAARTADDRLYYEHEIKGVAQAIWEHGHVPPVPPWEAGTPAEPGFGLDALLNRPATPSTTEETKDAYWARMRRLTNSTGWIPPENEECVCPPTGPCVCGRRSRTPGDGTSPVPSPRASSPAPSEGTAPGPGEPEDPRPRDGGDTPVTGRRVKVSRDTSLWALAERYYGEGRHWKVIWERNREVIGDDPGMLRAGMTITVPDLPRKAGRAG</sequence>
<keyword evidence="2" id="KW-0812">Transmembrane</keyword>
<name>A0ABQ2QUL0_9ACTN</name>
<keyword evidence="5" id="KW-1185">Reference proteome</keyword>
<evidence type="ECO:0000313" key="4">
    <source>
        <dbReference type="EMBL" id="GGP98297.1"/>
    </source>
</evidence>
<feature type="compositionally biased region" description="Polar residues" evidence="1">
    <location>
        <begin position="626"/>
        <end position="648"/>
    </location>
</feature>
<feature type="region of interest" description="Disordered" evidence="1">
    <location>
        <begin position="3238"/>
        <end position="3288"/>
    </location>
</feature>
<accession>A0ABQ2QUL0</accession>
<proteinExistence type="predicted"/>
<feature type="region of interest" description="Disordered" evidence="1">
    <location>
        <begin position="1"/>
        <end position="32"/>
    </location>
</feature>
<feature type="compositionally biased region" description="Gly residues" evidence="1">
    <location>
        <begin position="2939"/>
        <end position="2952"/>
    </location>
</feature>
<feature type="region of interest" description="Disordered" evidence="1">
    <location>
        <begin position="2390"/>
        <end position="2411"/>
    </location>
</feature>
<feature type="region of interest" description="Disordered" evidence="1">
    <location>
        <begin position="1822"/>
        <end position="1843"/>
    </location>
</feature>
<feature type="compositionally biased region" description="Low complexity" evidence="1">
    <location>
        <begin position="479"/>
        <end position="616"/>
    </location>
</feature>
<feature type="region of interest" description="Disordered" evidence="1">
    <location>
        <begin position="2025"/>
        <end position="2070"/>
    </location>
</feature>
<dbReference type="EMBL" id="BMQJ01000006">
    <property type="protein sequence ID" value="GGP98297.1"/>
    <property type="molecule type" value="Genomic_DNA"/>
</dbReference>
<feature type="compositionally biased region" description="Low complexity" evidence="1">
    <location>
        <begin position="710"/>
        <end position="788"/>
    </location>
</feature>
<feature type="compositionally biased region" description="Polar residues" evidence="1">
    <location>
        <begin position="2025"/>
        <end position="2046"/>
    </location>
</feature>
<dbReference type="Proteomes" id="UP000611554">
    <property type="component" value="Unassembled WGS sequence"/>
</dbReference>
<keyword evidence="2" id="KW-1133">Transmembrane helix</keyword>
<feature type="transmembrane region" description="Helical" evidence="2">
    <location>
        <begin position="151"/>
        <end position="171"/>
    </location>
</feature>
<feature type="compositionally biased region" description="Basic and acidic residues" evidence="1">
    <location>
        <begin position="1026"/>
        <end position="1074"/>
    </location>
</feature>
<evidence type="ECO:0000259" key="3">
    <source>
        <dbReference type="Pfam" id="PF25547"/>
    </source>
</evidence>
<feature type="region of interest" description="Disordered" evidence="1">
    <location>
        <begin position="414"/>
        <end position="788"/>
    </location>
</feature>
<feature type="compositionally biased region" description="Low complexity" evidence="1">
    <location>
        <begin position="649"/>
        <end position="702"/>
    </location>
</feature>
<keyword evidence="2" id="KW-0472">Membrane</keyword>
<dbReference type="Pfam" id="PF25547">
    <property type="entry name" value="WXG100_2"/>
    <property type="match status" value="1"/>
</dbReference>
<feature type="compositionally biased region" description="Polar residues" evidence="1">
    <location>
        <begin position="1"/>
        <end position="15"/>
    </location>
</feature>
<evidence type="ECO:0000256" key="1">
    <source>
        <dbReference type="SAM" id="MobiDB-lite"/>
    </source>
</evidence>
<feature type="region of interest" description="Disordered" evidence="1">
    <location>
        <begin position="2899"/>
        <end position="2953"/>
    </location>
</feature>
<organism evidence="4 5">
    <name type="scientific">Streptosporangium pseudovulgare</name>
    <dbReference type="NCBI Taxonomy" id="35765"/>
    <lineage>
        <taxon>Bacteria</taxon>
        <taxon>Bacillati</taxon>
        <taxon>Actinomycetota</taxon>
        <taxon>Actinomycetes</taxon>
        <taxon>Streptosporangiales</taxon>
        <taxon>Streptosporangiaceae</taxon>
        <taxon>Streptosporangium</taxon>
    </lineage>
</organism>
<dbReference type="RefSeq" id="WP_189247106.1">
    <property type="nucleotide sequence ID" value="NZ_BMQJ01000006.1"/>
</dbReference>
<feature type="domain" description="Outer membrane channel protein CpnT-like N-terminal" evidence="3">
    <location>
        <begin position="52"/>
        <end position="175"/>
    </location>
</feature>
<evidence type="ECO:0000256" key="2">
    <source>
        <dbReference type="SAM" id="Phobius"/>
    </source>
</evidence>